<dbReference type="GO" id="GO:0001671">
    <property type="term" value="F:ATPase activator activity"/>
    <property type="evidence" value="ECO:0007669"/>
    <property type="project" value="UniProtKB-ARBA"/>
</dbReference>
<keyword evidence="19" id="KW-1185">Reference proteome</keyword>
<protein>
    <recommendedName>
        <fullName evidence="20">Sodium/potassium-transporting ATPase subunit beta-2</fullName>
    </recommendedName>
</protein>
<dbReference type="GO" id="GO:0005890">
    <property type="term" value="C:sodium:potassium-exchanging ATPase complex"/>
    <property type="evidence" value="ECO:0007669"/>
    <property type="project" value="UniProtKB-ARBA"/>
</dbReference>
<keyword evidence="10" id="KW-1133">Transmembrane helix</keyword>
<keyword evidence="11" id="KW-0915">Sodium</keyword>
<comment type="caution">
    <text evidence="18">The sequence shown here is derived from an EMBL/GenBank/DDBJ whole genome shotgun (WGS) entry which is preliminary data.</text>
</comment>
<dbReference type="PANTHER" id="PTHR11523:SF46">
    <property type="entry name" value="SODIUM_POTASSIUM-TRANSPORTING ATPASE SUBUNIT BETA-2"/>
    <property type="match status" value="1"/>
</dbReference>
<organism evidence="18 19">
    <name type="scientific">Ranatra chinensis</name>
    <dbReference type="NCBI Taxonomy" id="642074"/>
    <lineage>
        <taxon>Eukaryota</taxon>
        <taxon>Metazoa</taxon>
        <taxon>Ecdysozoa</taxon>
        <taxon>Arthropoda</taxon>
        <taxon>Hexapoda</taxon>
        <taxon>Insecta</taxon>
        <taxon>Pterygota</taxon>
        <taxon>Neoptera</taxon>
        <taxon>Paraneoptera</taxon>
        <taxon>Hemiptera</taxon>
        <taxon>Heteroptera</taxon>
        <taxon>Panheteroptera</taxon>
        <taxon>Nepomorpha</taxon>
        <taxon>Nepidae</taxon>
        <taxon>Ranatrinae</taxon>
        <taxon>Ranatra</taxon>
    </lineage>
</organism>
<evidence type="ECO:0000256" key="15">
    <source>
        <dbReference type="ARBA" id="ARBA00023180"/>
    </source>
</evidence>
<keyword evidence="9" id="KW-0735">Signal-anchor</keyword>
<dbReference type="GO" id="GO:0006813">
    <property type="term" value="P:potassium ion transport"/>
    <property type="evidence" value="ECO:0007669"/>
    <property type="project" value="UniProtKB-KW"/>
</dbReference>
<dbReference type="AlphaFoldDB" id="A0ABD0Y9V0"/>
<dbReference type="EMBL" id="JBFDAA010000011">
    <property type="protein sequence ID" value="KAL1124041.1"/>
    <property type="molecule type" value="Genomic_DNA"/>
</dbReference>
<keyword evidence="12" id="KW-0406">Ion transport</keyword>
<keyword evidence="14" id="KW-1015">Disulfide bond</keyword>
<keyword evidence="6" id="KW-0740">Sodium/potassium transport</keyword>
<evidence type="ECO:0000256" key="3">
    <source>
        <dbReference type="ARBA" id="ARBA00022448"/>
    </source>
</evidence>
<keyword evidence="16" id="KW-0739">Sodium transport</keyword>
<evidence type="ECO:0000256" key="10">
    <source>
        <dbReference type="ARBA" id="ARBA00022989"/>
    </source>
</evidence>
<dbReference type="FunFam" id="2.60.40.1660:FF:000004">
    <property type="entry name" value="sodium/potassium-transporting ATPase subunit beta-2"/>
    <property type="match status" value="1"/>
</dbReference>
<evidence type="ECO:0000256" key="9">
    <source>
        <dbReference type="ARBA" id="ARBA00022968"/>
    </source>
</evidence>
<dbReference type="GO" id="GO:0006814">
    <property type="term" value="P:sodium ion transport"/>
    <property type="evidence" value="ECO:0007669"/>
    <property type="project" value="UniProtKB-KW"/>
</dbReference>
<keyword evidence="15" id="KW-0325">Glycoprotein</keyword>
<dbReference type="InterPro" id="IPR000402">
    <property type="entry name" value="Na/K_ATPase_sub_beta"/>
</dbReference>
<dbReference type="Proteomes" id="UP001558652">
    <property type="component" value="Unassembled WGS sequence"/>
</dbReference>
<evidence type="ECO:0000256" key="16">
    <source>
        <dbReference type="ARBA" id="ARBA00023201"/>
    </source>
</evidence>
<evidence type="ECO:0000256" key="11">
    <source>
        <dbReference type="ARBA" id="ARBA00023053"/>
    </source>
</evidence>
<evidence type="ECO:0000256" key="7">
    <source>
        <dbReference type="ARBA" id="ARBA00022692"/>
    </source>
</evidence>
<keyword evidence="4" id="KW-1003">Cell membrane</keyword>
<evidence type="ECO:0000256" key="14">
    <source>
        <dbReference type="ARBA" id="ARBA00023157"/>
    </source>
</evidence>
<reference evidence="18 19" key="1">
    <citation type="submission" date="2024-07" db="EMBL/GenBank/DDBJ databases">
        <title>Chromosome-level genome assembly of the water stick insect Ranatra chinensis (Heteroptera: Nepidae).</title>
        <authorList>
            <person name="Liu X."/>
        </authorList>
    </citation>
    <scope>NUCLEOTIDE SEQUENCE [LARGE SCALE GENOMIC DNA]</scope>
    <source>
        <strain evidence="18">Cailab_2021Rc</strain>
        <tissue evidence="18">Muscle</tissue>
    </source>
</reference>
<comment type="similarity">
    <text evidence="2">Belongs to the X(+)/potassium ATPases subunit beta family.</text>
</comment>
<evidence type="ECO:0000313" key="18">
    <source>
        <dbReference type="EMBL" id="KAL1124041.1"/>
    </source>
</evidence>
<evidence type="ECO:0008006" key="20">
    <source>
        <dbReference type="Google" id="ProtNLM"/>
    </source>
</evidence>
<name>A0ABD0Y9V0_9HEMI</name>
<evidence type="ECO:0000256" key="4">
    <source>
        <dbReference type="ARBA" id="ARBA00022475"/>
    </source>
</evidence>
<evidence type="ECO:0000256" key="13">
    <source>
        <dbReference type="ARBA" id="ARBA00023136"/>
    </source>
</evidence>
<evidence type="ECO:0000256" key="8">
    <source>
        <dbReference type="ARBA" id="ARBA00022958"/>
    </source>
</evidence>
<keyword evidence="7" id="KW-0812">Transmembrane</keyword>
<dbReference type="Pfam" id="PF00287">
    <property type="entry name" value="Na_K-ATPase"/>
    <property type="match status" value="1"/>
</dbReference>
<comment type="subcellular location">
    <subcellularLocation>
        <location evidence="1">Cell membrane</location>
        <topology evidence="1">Single-pass type II membrane protein</topology>
    </subcellularLocation>
</comment>
<dbReference type="Gene3D" id="2.60.40.1660">
    <property type="entry name" value="Na, k-atpase alpha subunit"/>
    <property type="match status" value="1"/>
</dbReference>
<keyword evidence="5" id="KW-0633">Potassium transport</keyword>
<evidence type="ECO:0000313" key="19">
    <source>
        <dbReference type="Proteomes" id="UP001558652"/>
    </source>
</evidence>
<accession>A0ABD0Y9V0</accession>
<keyword evidence="8" id="KW-0630">Potassium</keyword>
<evidence type="ECO:0000256" key="2">
    <source>
        <dbReference type="ARBA" id="ARBA00005876"/>
    </source>
</evidence>
<comment type="function">
    <text evidence="17">This is the non-catalytic component of the active enzyme, which catalyzes the hydrolysis of ATP coupled with the exchange of Na(+) and K(+) ions across the plasma membrane. The beta subunit regulates, through assembly of alpha/beta heterodimers, the number of sodium pumps transported to the plasma membrane.</text>
</comment>
<evidence type="ECO:0000256" key="17">
    <source>
        <dbReference type="ARBA" id="ARBA00025540"/>
    </source>
</evidence>
<gene>
    <name evidence="18" type="ORF">AAG570_001811</name>
</gene>
<dbReference type="PANTHER" id="PTHR11523">
    <property type="entry name" value="SODIUM/POTASSIUM-DEPENDENT ATPASE BETA SUBUNIT"/>
    <property type="match status" value="1"/>
</dbReference>
<evidence type="ECO:0000256" key="5">
    <source>
        <dbReference type="ARBA" id="ARBA00022538"/>
    </source>
</evidence>
<proteinExistence type="inferred from homology"/>
<dbReference type="InterPro" id="IPR038702">
    <property type="entry name" value="Na/K_ATPase_sub_beta_sf"/>
</dbReference>
<keyword evidence="13" id="KW-0472">Membrane</keyword>
<keyword evidence="3" id="KW-0813">Transport</keyword>
<sequence length="254" mass="29396">MLLLYFTLDPRIPKYQTDGSLIGTNPGLGFRPMPNDTNSLSTLIWYKGTAKENYEYWTNSIAEFLNYYRKPGLTPGQGANIYSCDFDKEVPSGKVCEVDVRDWAPCTFENNYNYHLQSPCVFIKLNKIYGWKPEYYDDPNNLPDKMPADLKKFITDEKNIDPNRLKTVWVSCEGETPADVENIGEIKYIPRRGFPGYFFPYENSEGYLSPIVAVHFVRPRTGILLNIECKAWAKNIHHDRRDKLGVVHFELLID</sequence>
<evidence type="ECO:0000256" key="1">
    <source>
        <dbReference type="ARBA" id="ARBA00004401"/>
    </source>
</evidence>
<evidence type="ECO:0000256" key="12">
    <source>
        <dbReference type="ARBA" id="ARBA00023065"/>
    </source>
</evidence>
<evidence type="ECO:0000256" key="6">
    <source>
        <dbReference type="ARBA" id="ARBA00022607"/>
    </source>
</evidence>